<sequence length="794" mass="89961">MQNPKNKQRNYLAIAVQSVKRLERQMLLALDNGKIRDALHKAMEMLTELRTSLLSPQNYYDLYMHATDVLRRLEAYISDEDARRGVSVVDLYESVQHAGTIIPRLYLLATVGSAYIKSKKSLCKDILFDLVELCRGVQHPMRGLFLRNYLSQVTRDKLPDSGSAYEGDGGDVKDAIEFVLQNFGEMNKLWVRMQHQGALRDLGKREQERRNLKQLVGTALVRLSEMEGVDKKAYDELVLPKLLEVTVNCKDVIAQEYLMECIIQVFPDEYHLHTLETFLKSIAHLKSKVNVNSILVAMMNRLSNFAKTNPEKIPTSMDTFALFHRHSANIIKAKSKMTLEQILALQAALLNYSSKCYPEKLEYADHVLGYTADVLSRMAGSGLEPACTRIVKSLLTAPLETMQLAVLNLKNYHPLMEFMNYTDRRDLAVKMIESVLGAAEPLDTVEKVVTMFKFITPTLKDAKDAKTTDGSAASELKFIKEQELVAKLFHLIKNADTDIQYELYTKVRNVFGRGGTARIKYTIPPLVFGALSLIERVTARLEEEKEGIKYMPKKIFVFIHQILVSAYTNHYPETAVRLFLKAAGVADTCNMEGVAYEFMVQCFIAFEDEISDSRAQAKAIALITGALERFQNFSEENWDTLVTKCCQHSAKLLRKEDKARALIDCTHLFWPTTGVAAEEQKDRRNEKKLLKLVQRSLKCANDCMKEQVELFVTILNKCLFFFERGVSTINLKYLQGLICLVEQHLPNLEESSPEDAATKAYYINTVNYIKGKKAADNTSPYASLDIASITSSAS</sequence>
<proteinExistence type="inferred from homology"/>
<protein>
    <recommendedName>
        <fullName evidence="6">Vacuolar protein sorting-associated protein 35</fullName>
    </recommendedName>
</protein>
<evidence type="ECO:0000313" key="7">
    <source>
        <dbReference type="EMBL" id="CAD8439503.1"/>
    </source>
</evidence>
<dbReference type="InterPro" id="IPR016024">
    <property type="entry name" value="ARM-type_fold"/>
</dbReference>
<name>A0A7S0D096_9EUKA</name>
<dbReference type="GO" id="GO:0006886">
    <property type="term" value="P:intracellular protein transport"/>
    <property type="evidence" value="ECO:0007669"/>
    <property type="project" value="TreeGrafter"/>
</dbReference>
<gene>
    <name evidence="7" type="ORF">LAMO00422_LOCUS5412</name>
</gene>
<dbReference type="PANTHER" id="PTHR11099:SF0">
    <property type="entry name" value="VACUOLAR PROTEIN SORTING-ASSOCIATED PROTEIN 35"/>
    <property type="match status" value="1"/>
</dbReference>
<dbReference type="SUPFAM" id="SSF48371">
    <property type="entry name" value="ARM repeat"/>
    <property type="match status" value="1"/>
</dbReference>
<dbReference type="GO" id="GO:0042147">
    <property type="term" value="P:retrograde transport, endosome to Golgi"/>
    <property type="evidence" value="ECO:0007669"/>
    <property type="project" value="InterPro"/>
</dbReference>
<dbReference type="InterPro" id="IPR042491">
    <property type="entry name" value="Vps35_C"/>
</dbReference>
<evidence type="ECO:0000256" key="5">
    <source>
        <dbReference type="ARBA" id="ARBA00023136"/>
    </source>
</evidence>
<comment type="similarity">
    <text evidence="2 6">Belongs to the VPS35 family.</text>
</comment>
<comment type="subcellular location">
    <subcellularLocation>
        <location evidence="1">Membrane</location>
        <topology evidence="1">Peripheral membrane protein</topology>
    </subcellularLocation>
</comment>
<dbReference type="GO" id="GO:0005770">
    <property type="term" value="C:late endosome"/>
    <property type="evidence" value="ECO:0007669"/>
    <property type="project" value="TreeGrafter"/>
</dbReference>
<comment type="function">
    <text evidence="6">Plays a role in vesicular protein sorting.</text>
</comment>
<reference evidence="7" key="1">
    <citation type="submission" date="2021-01" db="EMBL/GenBank/DDBJ databases">
        <authorList>
            <person name="Corre E."/>
            <person name="Pelletier E."/>
            <person name="Niang G."/>
            <person name="Scheremetjew M."/>
            <person name="Finn R."/>
            <person name="Kale V."/>
            <person name="Holt S."/>
            <person name="Cochrane G."/>
            <person name="Meng A."/>
            <person name="Brown T."/>
            <person name="Cohen L."/>
        </authorList>
    </citation>
    <scope>NUCLEOTIDE SEQUENCE</scope>
    <source>
        <strain evidence="7">CCMP2058</strain>
    </source>
</reference>
<keyword evidence="3 6" id="KW-0813">Transport</keyword>
<accession>A0A7S0D096</accession>
<evidence type="ECO:0000256" key="3">
    <source>
        <dbReference type="ARBA" id="ARBA00022448"/>
    </source>
</evidence>
<dbReference type="PIRSF" id="PIRSF009375">
    <property type="entry name" value="Retromer_Vps35"/>
    <property type="match status" value="1"/>
</dbReference>
<dbReference type="Pfam" id="PF03635">
    <property type="entry name" value="Vps35"/>
    <property type="match status" value="1"/>
</dbReference>
<dbReference type="InterPro" id="IPR005378">
    <property type="entry name" value="Vps35"/>
</dbReference>
<dbReference type="GO" id="GO:0030906">
    <property type="term" value="C:retromer, cargo-selective complex"/>
    <property type="evidence" value="ECO:0007669"/>
    <property type="project" value="InterPro"/>
</dbReference>
<dbReference type="Gene3D" id="1.25.40.660">
    <property type="entry name" value="Vacuolar protein sorting-associated protein 35, helical subcomplex Vps35-C"/>
    <property type="match status" value="1"/>
</dbReference>
<dbReference type="EMBL" id="HBEM01007710">
    <property type="protein sequence ID" value="CAD8439503.1"/>
    <property type="molecule type" value="Transcribed_RNA"/>
</dbReference>
<evidence type="ECO:0000256" key="2">
    <source>
        <dbReference type="ARBA" id="ARBA00006536"/>
    </source>
</evidence>
<organism evidence="7">
    <name type="scientific">Amorphochlora amoebiformis</name>
    <dbReference type="NCBI Taxonomy" id="1561963"/>
    <lineage>
        <taxon>Eukaryota</taxon>
        <taxon>Sar</taxon>
        <taxon>Rhizaria</taxon>
        <taxon>Cercozoa</taxon>
        <taxon>Chlorarachniophyceae</taxon>
        <taxon>Amorphochlora</taxon>
    </lineage>
</organism>
<dbReference type="GO" id="GO:0005829">
    <property type="term" value="C:cytosol"/>
    <property type="evidence" value="ECO:0007669"/>
    <property type="project" value="GOC"/>
</dbReference>
<evidence type="ECO:0000256" key="1">
    <source>
        <dbReference type="ARBA" id="ARBA00004170"/>
    </source>
</evidence>
<keyword evidence="4 6" id="KW-0653">Protein transport</keyword>
<dbReference type="AlphaFoldDB" id="A0A7S0D096"/>
<keyword evidence="5" id="KW-0472">Membrane</keyword>
<dbReference type="PANTHER" id="PTHR11099">
    <property type="entry name" value="VACUOLAR SORTING PROTEIN 35"/>
    <property type="match status" value="1"/>
</dbReference>
<evidence type="ECO:0000256" key="4">
    <source>
        <dbReference type="ARBA" id="ARBA00022927"/>
    </source>
</evidence>
<evidence type="ECO:0000256" key="6">
    <source>
        <dbReference type="PIRNR" id="PIRNR009375"/>
    </source>
</evidence>